<dbReference type="InterPro" id="IPR000719">
    <property type="entry name" value="Prot_kinase_dom"/>
</dbReference>
<keyword evidence="6" id="KW-0472">Membrane</keyword>
<dbReference type="Gene3D" id="1.10.510.10">
    <property type="entry name" value="Transferase(Phosphotransferase) domain 1"/>
    <property type="match status" value="1"/>
</dbReference>
<dbReference type="EMBL" id="CP089984">
    <property type="protein sequence ID" value="WXB20225.1"/>
    <property type="molecule type" value="Genomic_DNA"/>
</dbReference>
<evidence type="ECO:0000256" key="5">
    <source>
        <dbReference type="SAM" id="MobiDB-lite"/>
    </source>
</evidence>
<evidence type="ECO:0000256" key="2">
    <source>
        <dbReference type="ARBA" id="ARBA00022741"/>
    </source>
</evidence>
<dbReference type="PROSITE" id="PS50011">
    <property type="entry name" value="PROTEIN_KINASE_DOM"/>
    <property type="match status" value="1"/>
</dbReference>
<evidence type="ECO:0000256" key="3">
    <source>
        <dbReference type="ARBA" id="ARBA00022777"/>
    </source>
</evidence>
<dbReference type="InterPro" id="IPR008271">
    <property type="entry name" value="Ser/Thr_kinase_AS"/>
</dbReference>
<dbReference type="Pfam" id="PF00069">
    <property type="entry name" value="Pkinase"/>
    <property type="match status" value="1"/>
</dbReference>
<dbReference type="PANTHER" id="PTHR43289:SF6">
    <property type="entry name" value="SERINE_THREONINE-PROTEIN KINASE NEKL-3"/>
    <property type="match status" value="1"/>
</dbReference>
<dbReference type="Proteomes" id="UP001370348">
    <property type="component" value="Chromosome"/>
</dbReference>
<keyword evidence="8" id="KW-0723">Serine/threonine-protein kinase</keyword>
<dbReference type="PANTHER" id="PTHR43289">
    <property type="entry name" value="MITOGEN-ACTIVATED PROTEIN KINASE KINASE KINASE 20-RELATED"/>
    <property type="match status" value="1"/>
</dbReference>
<feature type="compositionally biased region" description="Pro residues" evidence="5">
    <location>
        <begin position="308"/>
        <end position="325"/>
    </location>
</feature>
<dbReference type="SUPFAM" id="SSF56112">
    <property type="entry name" value="Protein kinase-like (PK-like)"/>
    <property type="match status" value="1"/>
</dbReference>
<keyword evidence="3 8" id="KW-0418">Kinase</keyword>
<keyword evidence="6" id="KW-1133">Transmembrane helix</keyword>
<keyword evidence="9" id="KW-1185">Reference proteome</keyword>
<evidence type="ECO:0000256" key="4">
    <source>
        <dbReference type="ARBA" id="ARBA00022840"/>
    </source>
</evidence>
<feature type="transmembrane region" description="Helical" evidence="6">
    <location>
        <begin position="355"/>
        <end position="375"/>
    </location>
</feature>
<evidence type="ECO:0000313" key="9">
    <source>
        <dbReference type="Proteomes" id="UP001370348"/>
    </source>
</evidence>
<organism evidence="8 9">
    <name type="scientific">Pendulispora albinea</name>
    <dbReference type="NCBI Taxonomy" id="2741071"/>
    <lineage>
        <taxon>Bacteria</taxon>
        <taxon>Pseudomonadati</taxon>
        <taxon>Myxococcota</taxon>
        <taxon>Myxococcia</taxon>
        <taxon>Myxococcales</taxon>
        <taxon>Sorangiineae</taxon>
        <taxon>Pendulisporaceae</taxon>
        <taxon>Pendulispora</taxon>
    </lineage>
</organism>
<keyword evidence="1" id="KW-0808">Transferase</keyword>
<feature type="region of interest" description="Disordered" evidence="5">
    <location>
        <begin position="432"/>
        <end position="477"/>
    </location>
</feature>
<dbReference type="PROSITE" id="PS00108">
    <property type="entry name" value="PROTEIN_KINASE_ST"/>
    <property type="match status" value="1"/>
</dbReference>
<feature type="domain" description="Protein kinase" evidence="7">
    <location>
        <begin position="1"/>
        <end position="261"/>
    </location>
</feature>
<reference evidence="8 9" key="1">
    <citation type="submission" date="2021-12" db="EMBL/GenBank/DDBJ databases">
        <title>Discovery of the Pendulisporaceae a myxobacterial family with distinct sporulation behavior and unique specialized metabolism.</title>
        <authorList>
            <person name="Garcia R."/>
            <person name="Popoff A."/>
            <person name="Bader C.D."/>
            <person name="Loehr J."/>
            <person name="Walesch S."/>
            <person name="Walt C."/>
            <person name="Boldt J."/>
            <person name="Bunk B."/>
            <person name="Haeckl F.J.F.P.J."/>
            <person name="Gunesch A.P."/>
            <person name="Birkelbach J."/>
            <person name="Nuebel U."/>
            <person name="Pietschmann T."/>
            <person name="Bach T."/>
            <person name="Mueller R."/>
        </authorList>
    </citation>
    <scope>NUCLEOTIDE SEQUENCE [LARGE SCALE GENOMIC DNA]</scope>
    <source>
        <strain evidence="8 9">MSr11954</strain>
    </source>
</reference>
<dbReference type="GO" id="GO:0004674">
    <property type="term" value="F:protein serine/threonine kinase activity"/>
    <property type="evidence" value="ECO:0007669"/>
    <property type="project" value="UniProtKB-KW"/>
</dbReference>
<name>A0ABZ2MCL0_9BACT</name>
<keyword evidence="4" id="KW-0067">ATP-binding</keyword>
<dbReference type="CDD" id="cd14014">
    <property type="entry name" value="STKc_PknB_like"/>
    <property type="match status" value="1"/>
</dbReference>
<protein>
    <submittedName>
        <fullName evidence="8">Serine/threonine protein kinase</fullName>
    </submittedName>
</protein>
<keyword evidence="6" id="KW-0812">Transmembrane</keyword>
<evidence type="ECO:0000256" key="6">
    <source>
        <dbReference type="SAM" id="Phobius"/>
    </source>
</evidence>
<sequence length="477" mass="51649">MGVVVAARHERLGSLVALKFMLPQALENDEARARFNREARAVARLRGEHIARVIDFGELDTGAPYIVMEFLEGSDLAAVLQERGPLPIREALAYVLDVCKAMEEAHKAGIVHRDLKPKNLFLTHRPDGTPLVKVLDFGISKLLDGNDGMHAMSTRTDSFLGTPIFMSPEQVQSAKYVDARTDIYALGAVIYRLTTKRFPFRARSFGELFARIFHQKPIPLRTALPDAPIALEAIVARCLQKDPKARFQSVTELAAELRAVVESMESSARDVHRPGAIPAEEEHPRGADSHAGAASLETLSASRDPSRVMPPAPSQPPAAEPPSAPDVPITSGDVLVSSVTFGSRKSKPTYVRRRGALAFIATFIVIVAGGFLLHLRGQRAKVPPRVEVPLQVETTQADVAPASASPTTSATAAPSASIKDVAPAIDAKGAPVDVPRVTVRARPDRRTKKPTKTPAATTSHLPYEELYDEKPGPTSRR</sequence>
<dbReference type="InterPro" id="IPR011009">
    <property type="entry name" value="Kinase-like_dom_sf"/>
</dbReference>
<dbReference type="Gene3D" id="3.30.200.20">
    <property type="entry name" value="Phosphorylase Kinase, domain 1"/>
    <property type="match status" value="1"/>
</dbReference>
<accession>A0ABZ2MCL0</accession>
<keyword evidence="2" id="KW-0547">Nucleotide-binding</keyword>
<feature type="region of interest" description="Disordered" evidence="5">
    <location>
        <begin position="264"/>
        <end position="331"/>
    </location>
</feature>
<evidence type="ECO:0000313" key="8">
    <source>
        <dbReference type="EMBL" id="WXB20225.1"/>
    </source>
</evidence>
<dbReference type="SMART" id="SM00220">
    <property type="entry name" value="S_TKc"/>
    <property type="match status" value="1"/>
</dbReference>
<evidence type="ECO:0000259" key="7">
    <source>
        <dbReference type="PROSITE" id="PS50011"/>
    </source>
</evidence>
<gene>
    <name evidence="8" type="ORF">LZC94_21700</name>
</gene>
<evidence type="ECO:0000256" key="1">
    <source>
        <dbReference type="ARBA" id="ARBA00022679"/>
    </source>
</evidence>
<proteinExistence type="predicted"/>